<keyword evidence="2" id="KW-1185">Reference proteome</keyword>
<name>A0ABW4TKP4_9ACTN</name>
<gene>
    <name evidence="1" type="ORF">ACFSDE_10580</name>
</gene>
<comment type="caution">
    <text evidence="1">The sequence shown here is derived from an EMBL/GenBank/DDBJ whole genome shotgun (WGS) entry which is preliminary data.</text>
</comment>
<proteinExistence type="predicted"/>
<organism evidence="1 2">
    <name type="scientific">Nocardioides aestuarii</name>
    <dbReference type="NCBI Taxonomy" id="252231"/>
    <lineage>
        <taxon>Bacteria</taxon>
        <taxon>Bacillati</taxon>
        <taxon>Actinomycetota</taxon>
        <taxon>Actinomycetes</taxon>
        <taxon>Propionibacteriales</taxon>
        <taxon>Nocardioidaceae</taxon>
        <taxon>Nocardioides</taxon>
    </lineage>
</organism>
<dbReference type="RefSeq" id="WP_343918138.1">
    <property type="nucleotide sequence ID" value="NZ_BAAAJT010000002.1"/>
</dbReference>
<evidence type="ECO:0000313" key="2">
    <source>
        <dbReference type="Proteomes" id="UP001597351"/>
    </source>
</evidence>
<dbReference type="Proteomes" id="UP001597351">
    <property type="component" value="Unassembled WGS sequence"/>
</dbReference>
<protein>
    <submittedName>
        <fullName evidence="1">Uncharacterized protein</fullName>
    </submittedName>
</protein>
<dbReference type="EMBL" id="JBHUGD010000003">
    <property type="protein sequence ID" value="MFD1947237.1"/>
    <property type="molecule type" value="Genomic_DNA"/>
</dbReference>
<reference evidence="2" key="1">
    <citation type="journal article" date="2019" name="Int. J. Syst. Evol. Microbiol.">
        <title>The Global Catalogue of Microorganisms (GCM) 10K type strain sequencing project: providing services to taxonomists for standard genome sequencing and annotation.</title>
        <authorList>
            <consortium name="The Broad Institute Genomics Platform"/>
            <consortium name="The Broad Institute Genome Sequencing Center for Infectious Disease"/>
            <person name="Wu L."/>
            <person name="Ma J."/>
        </authorList>
    </citation>
    <scope>NUCLEOTIDE SEQUENCE [LARGE SCALE GENOMIC DNA]</scope>
    <source>
        <strain evidence="2">CGMCC 1.12477</strain>
    </source>
</reference>
<accession>A0ABW4TKP4</accession>
<sequence>MNARDDITTWFDQHLPADLYAGTPTVTVDRDEVVVVGDVPEVTEGADAAAAVADFRERTRERRMSVASQAEETFGRKVSWGARAGGTERMFTHLAVPAMTRLRMSERQLLDVLVEAGVARSRSEALAWCVALVGDREQEWLVELRDSLAAVRAARARGPQPGSGAA</sequence>
<evidence type="ECO:0000313" key="1">
    <source>
        <dbReference type="EMBL" id="MFD1947237.1"/>
    </source>
</evidence>